<dbReference type="AlphaFoldDB" id="A0A8K1G3N5"/>
<accession>A0A8K1G3N5</accession>
<evidence type="ECO:0000313" key="2">
    <source>
        <dbReference type="Proteomes" id="UP000796761"/>
    </source>
</evidence>
<gene>
    <name evidence="1" type="ORF">HGM15179_015876</name>
</gene>
<reference evidence="1" key="1">
    <citation type="submission" date="2019-04" db="EMBL/GenBank/DDBJ databases">
        <title>Genome assembly of Zosterops borbonicus 15179.</title>
        <authorList>
            <person name="Leroy T."/>
            <person name="Anselmetti Y."/>
            <person name="Tilak M.-K."/>
            <person name="Nabholz B."/>
        </authorList>
    </citation>
    <scope>NUCLEOTIDE SEQUENCE</scope>
    <source>
        <strain evidence="1">HGM_15179</strain>
        <tissue evidence="1">Muscle</tissue>
    </source>
</reference>
<evidence type="ECO:0000313" key="1">
    <source>
        <dbReference type="EMBL" id="TRZ11235.1"/>
    </source>
</evidence>
<sequence length="116" mass="12897">MAKKWHQQLMVVNGAASSWWPQGSVLGPALFNIFIDDMDEGIESFTNKFADNIKLGAHVCWKRYRLGSEWVDSAQEERDLGVLVTAAEQEPAVALVAKEANSILAWIRNGVASRTH</sequence>
<evidence type="ECO:0008006" key="3">
    <source>
        <dbReference type="Google" id="ProtNLM"/>
    </source>
</evidence>
<dbReference type="OrthoDB" id="416454at2759"/>
<organism evidence="1 2">
    <name type="scientific">Zosterops borbonicus</name>
    <dbReference type="NCBI Taxonomy" id="364589"/>
    <lineage>
        <taxon>Eukaryota</taxon>
        <taxon>Metazoa</taxon>
        <taxon>Chordata</taxon>
        <taxon>Craniata</taxon>
        <taxon>Vertebrata</taxon>
        <taxon>Euteleostomi</taxon>
        <taxon>Archelosauria</taxon>
        <taxon>Archosauria</taxon>
        <taxon>Dinosauria</taxon>
        <taxon>Saurischia</taxon>
        <taxon>Theropoda</taxon>
        <taxon>Coelurosauria</taxon>
        <taxon>Aves</taxon>
        <taxon>Neognathae</taxon>
        <taxon>Neoaves</taxon>
        <taxon>Telluraves</taxon>
        <taxon>Australaves</taxon>
        <taxon>Passeriformes</taxon>
        <taxon>Sylvioidea</taxon>
        <taxon>Zosteropidae</taxon>
        <taxon>Zosterops</taxon>
    </lineage>
</organism>
<dbReference type="PANTHER" id="PTHR33332">
    <property type="entry name" value="REVERSE TRANSCRIPTASE DOMAIN-CONTAINING PROTEIN"/>
    <property type="match status" value="1"/>
</dbReference>
<name>A0A8K1G3N5_9PASS</name>
<protein>
    <recommendedName>
        <fullName evidence="3">Reverse transcriptase</fullName>
    </recommendedName>
</protein>
<comment type="caution">
    <text evidence="1">The sequence shown here is derived from an EMBL/GenBank/DDBJ whole genome shotgun (WGS) entry which is preliminary data.</text>
</comment>
<dbReference type="EMBL" id="SWJQ01000742">
    <property type="protein sequence ID" value="TRZ11235.1"/>
    <property type="molecule type" value="Genomic_DNA"/>
</dbReference>
<dbReference type="Proteomes" id="UP000796761">
    <property type="component" value="Unassembled WGS sequence"/>
</dbReference>
<proteinExistence type="predicted"/>
<keyword evidence="2" id="KW-1185">Reference proteome</keyword>